<evidence type="ECO:0000313" key="1">
    <source>
        <dbReference type="EMBL" id="CEG39554.1"/>
    </source>
</evidence>
<dbReference type="OrthoDB" id="151185at2759"/>
<reference evidence="2" key="1">
    <citation type="submission" date="2014-09" db="EMBL/GenBank/DDBJ databases">
        <authorList>
            <person name="Sharma Rahul"/>
            <person name="Thines Marco"/>
        </authorList>
    </citation>
    <scope>NUCLEOTIDE SEQUENCE [LARGE SCALE GENOMIC DNA]</scope>
</reference>
<organism evidence="1 2">
    <name type="scientific">Plasmopara halstedii</name>
    <name type="common">Downy mildew of sunflower</name>
    <dbReference type="NCBI Taxonomy" id="4781"/>
    <lineage>
        <taxon>Eukaryota</taxon>
        <taxon>Sar</taxon>
        <taxon>Stramenopiles</taxon>
        <taxon>Oomycota</taxon>
        <taxon>Peronosporomycetes</taxon>
        <taxon>Peronosporales</taxon>
        <taxon>Peronosporaceae</taxon>
        <taxon>Plasmopara</taxon>
    </lineage>
</organism>
<accession>A0A0P1AEY5</accession>
<keyword evidence="2" id="KW-1185">Reference proteome</keyword>
<sequence length="63" mass="7135">MVDLLAGFLIFVRNGEPQAIPILIDPSKTYLAVFSDRACYNLHLIPNVHSRPFTVLIKIKILQ</sequence>
<dbReference type="Proteomes" id="UP000054928">
    <property type="component" value="Unassembled WGS sequence"/>
</dbReference>
<protein>
    <submittedName>
        <fullName evidence="1">Uncharacterized protein</fullName>
    </submittedName>
</protein>
<evidence type="ECO:0000313" key="2">
    <source>
        <dbReference type="Proteomes" id="UP000054928"/>
    </source>
</evidence>
<name>A0A0P1AEY5_PLAHL</name>
<dbReference type="AlphaFoldDB" id="A0A0P1AEY5"/>
<dbReference type="EMBL" id="CCYD01000428">
    <property type="protein sequence ID" value="CEG39554.1"/>
    <property type="molecule type" value="Genomic_DNA"/>
</dbReference>
<dbReference type="GeneID" id="59053072"/>
<dbReference type="RefSeq" id="XP_036263115.1">
    <property type="nucleotide sequence ID" value="XM_036407408.1"/>
</dbReference>
<proteinExistence type="predicted"/>